<evidence type="ECO:0000313" key="2">
    <source>
        <dbReference type="EnsemblMetazoa" id="MESCA009091-PA"/>
    </source>
</evidence>
<protein>
    <submittedName>
        <fullName evidence="2">Uncharacterized protein</fullName>
    </submittedName>
</protein>
<keyword evidence="1" id="KW-1133">Transmembrane helix</keyword>
<dbReference type="HOGENOM" id="CLU_2226211_0_0_1"/>
<keyword evidence="1" id="KW-0812">Transmembrane</keyword>
<dbReference type="EMBL" id="CAQQ02015443">
    <property type="status" value="NOT_ANNOTATED_CDS"/>
    <property type="molecule type" value="Genomic_DNA"/>
</dbReference>
<reference evidence="3" key="1">
    <citation type="submission" date="2013-02" db="EMBL/GenBank/DDBJ databases">
        <authorList>
            <person name="Hughes D."/>
        </authorList>
    </citation>
    <scope>NUCLEOTIDE SEQUENCE</scope>
    <source>
        <strain>Durham</strain>
        <strain evidence="3">NC isolate 2 -- Noor lab</strain>
    </source>
</reference>
<feature type="transmembrane region" description="Helical" evidence="1">
    <location>
        <begin position="23"/>
        <end position="46"/>
    </location>
</feature>
<reference evidence="2" key="2">
    <citation type="submission" date="2015-06" db="UniProtKB">
        <authorList>
            <consortium name="EnsemblMetazoa"/>
        </authorList>
    </citation>
    <scope>IDENTIFICATION</scope>
</reference>
<keyword evidence="1" id="KW-0472">Membrane</keyword>
<dbReference type="EMBL" id="CAQQ02015444">
    <property type="status" value="NOT_ANNOTATED_CDS"/>
    <property type="molecule type" value="Genomic_DNA"/>
</dbReference>
<organism evidence="2 3">
    <name type="scientific">Megaselia scalaris</name>
    <name type="common">Humpbacked fly</name>
    <name type="synonym">Phora scalaris</name>
    <dbReference type="NCBI Taxonomy" id="36166"/>
    <lineage>
        <taxon>Eukaryota</taxon>
        <taxon>Metazoa</taxon>
        <taxon>Ecdysozoa</taxon>
        <taxon>Arthropoda</taxon>
        <taxon>Hexapoda</taxon>
        <taxon>Insecta</taxon>
        <taxon>Pterygota</taxon>
        <taxon>Neoptera</taxon>
        <taxon>Endopterygota</taxon>
        <taxon>Diptera</taxon>
        <taxon>Brachycera</taxon>
        <taxon>Muscomorpha</taxon>
        <taxon>Platypezoidea</taxon>
        <taxon>Phoridae</taxon>
        <taxon>Megaseliini</taxon>
        <taxon>Megaselia</taxon>
    </lineage>
</organism>
<keyword evidence="3" id="KW-1185">Reference proteome</keyword>
<dbReference type="EnsemblMetazoa" id="MESCA009091-RA">
    <property type="protein sequence ID" value="MESCA009091-PA"/>
    <property type="gene ID" value="MESCA009091"/>
</dbReference>
<sequence length="106" mass="12038">MKYSKLSTTSTYIEVVSPSLKELLLLINFGVAQLPDYILLLIRIFIVKLTFFRDFECNVPEILYKIPIVRLQLVSFGKKLTQPWISGSRHLSLSALSSSSITNEDS</sequence>
<dbReference type="Proteomes" id="UP000015102">
    <property type="component" value="Unassembled WGS sequence"/>
</dbReference>
<dbReference type="AlphaFoldDB" id="T1GZ02"/>
<evidence type="ECO:0000313" key="3">
    <source>
        <dbReference type="Proteomes" id="UP000015102"/>
    </source>
</evidence>
<proteinExistence type="predicted"/>
<evidence type="ECO:0000256" key="1">
    <source>
        <dbReference type="SAM" id="Phobius"/>
    </source>
</evidence>
<accession>T1GZ02</accession>
<name>T1GZ02_MEGSC</name>